<dbReference type="Gene3D" id="3.40.50.300">
    <property type="entry name" value="P-loop containing nucleotide triphosphate hydrolases"/>
    <property type="match status" value="2"/>
</dbReference>
<dbReference type="SUPFAM" id="SSF52540">
    <property type="entry name" value="P-loop containing nucleoside triphosphate hydrolases"/>
    <property type="match status" value="2"/>
</dbReference>
<gene>
    <name evidence="6" type="ORF">PML95_05695</name>
</gene>
<feature type="coiled-coil region" evidence="4">
    <location>
        <begin position="240"/>
        <end position="308"/>
    </location>
</feature>
<evidence type="ECO:0000313" key="6">
    <source>
        <dbReference type="EMBL" id="WCG21902.1"/>
    </source>
</evidence>
<organism evidence="6 7">
    <name type="scientific">Vagococcus lutrae</name>
    <dbReference type="NCBI Taxonomy" id="81947"/>
    <lineage>
        <taxon>Bacteria</taxon>
        <taxon>Bacillati</taxon>
        <taxon>Bacillota</taxon>
        <taxon>Bacilli</taxon>
        <taxon>Lactobacillales</taxon>
        <taxon>Enterococcaceae</taxon>
        <taxon>Vagococcus</taxon>
    </lineage>
</organism>
<evidence type="ECO:0000256" key="4">
    <source>
        <dbReference type="SAM" id="Coils"/>
    </source>
</evidence>
<dbReference type="PANTHER" id="PTHR32114:SF2">
    <property type="entry name" value="ABC TRANSPORTER ABCH.3"/>
    <property type="match status" value="1"/>
</dbReference>
<evidence type="ECO:0000313" key="7">
    <source>
        <dbReference type="Proteomes" id="UP001179600"/>
    </source>
</evidence>
<dbReference type="InterPro" id="IPR038729">
    <property type="entry name" value="Rad50/SbcC_AAA"/>
</dbReference>
<feature type="coiled-coil region" evidence="4">
    <location>
        <begin position="631"/>
        <end position="672"/>
    </location>
</feature>
<feature type="coiled-coil region" evidence="4">
    <location>
        <begin position="539"/>
        <end position="597"/>
    </location>
</feature>
<feature type="domain" description="Rad50/SbcC-type AAA" evidence="5">
    <location>
        <begin position="5"/>
        <end position="221"/>
    </location>
</feature>
<name>A0AAE9XD05_9ENTE</name>
<dbReference type="InterPro" id="IPR027417">
    <property type="entry name" value="P-loop_NTPase"/>
</dbReference>
<evidence type="ECO:0000256" key="3">
    <source>
        <dbReference type="ARBA" id="ARBA00013368"/>
    </source>
</evidence>
<dbReference type="Proteomes" id="UP001179600">
    <property type="component" value="Chromosome"/>
</dbReference>
<comment type="similarity">
    <text evidence="1">Belongs to the SMC family. SbcC subfamily.</text>
</comment>
<dbReference type="InterPro" id="IPR025662">
    <property type="entry name" value="Sigma_54_int_dom_ATP-bd_1"/>
</dbReference>
<reference evidence="6" key="1">
    <citation type="submission" date="2023-01" db="EMBL/GenBank/DDBJ databases">
        <title>Oxazolidinone resistance genes in florfenicol resistant enterococci from beef cattle and veal calves at slaughter.</title>
        <authorList>
            <person name="Biggel M."/>
        </authorList>
    </citation>
    <scope>NUCLEOTIDE SEQUENCE</scope>
    <source>
        <strain evidence="6">K204-1</strain>
    </source>
</reference>
<dbReference type="PROSITE" id="PS00675">
    <property type="entry name" value="SIGMA54_INTERACT_1"/>
    <property type="match status" value="1"/>
</dbReference>
<dbReference type="Pfam" id="PF13558">
    <property type="entry name" value="SbcC_Walker_B"/>
    <property type="match status" value="1"/>
</dbReference>
<dbReference type="RefSeq" id="WP_272163031.1">
    <property type="nucleotide sequence ID" value="NZ_CP116507.1"/>
</dbReference>
<feature type="coiled-coil region" evidence="4">
    <location>
        <begin position="858"/>
        <end position="885"/>
    </location>
</feature>
<dbReference type="EMBL" id="CP116507">
    <property type="protein sequence ID" value="WCG21902.1"/>
    <property type="molecule type" value="Genomic_DNA"/>
</dbReference>
<feature type="coiled-coil region" evidence="4">
    <location>
        <begin position="335"/>
        <end position="369"/>
    </location>
</feature>
<proteinExistence type="inferred from homology"/>
<keyword evidence="4" id="KW-0175">Coiled coil</keyword>
<dbReference type="Pfam" id="PF13476">
    <property type="entry name" value="AAA_23"/>
    <property type="match status" value="1"/>
</dbReference>
<comment type="subunit">
    <text evidence="2">Heterodimer of SbcC and SbcD.</text>
</comment>
<accession>A0AAE9XD05</accession>
<protein>
    <recommendedName>
        <fullName evidence="3">Nuclease SbcCD subunit C</fullName>
    </recommendedName>
</protein>
<evidence type="ECO:0000256" key="2">
    <source>
        <dbReference type="ARBA" id="ARBA00011322"/>
    </source>
</evidence>
<dbReference type="PANTHER" id="PTHR32114">
    <property type="entry name" value="ABC TRANSPORTER ABCH.3"/>
    <property type="match status" value="1"/>
</dbReference>
<evidence type="ECO:0000259" key="5">
    <source>
        <dbReference type="Pfam" id="PF13476"/>
    </source>
</evidence>
<evidence type="ECO:0000256" key="1">
    <source>
        <dbReference type="ARBA" id="ARBA00006930"/>
    </source>
</evidence>
<dbReference type="AlphaFoldDB" id="A0AAE9XD05"/>
<feature type="coiled-coil region" evidence="4">
    <location>
        <begin position="700"/>
        <end position="762"/>
    </location>
</feature>
<sequence>MKPLRLTMNYFGPHRQADIDFTEFVSDDSALFLISGDTGSGKTTIFDAMTYALFGEGTSSREPKEMRSDFATGADETSVRFIFEHHDRYYQVVRYPEQWLDAKNEKRLVKKPTRQTFVELTDFDGEETGTAFTKKNEVDARVSELLGLTADQFRQIILLPQNDFRQFLSAKSDEKGTILRQLFGTEIYDLFTENMKEKRATIAKKMNHLKTQWQTLFEQIEWDEEEQALIDMCRTDDERLLSVKEKLATMLKHNEQLEQQYHKVKEQQDKQRQVVEEAKTLLQKFTELNNDEARLEALLAEKASKAQQRQEVEHLTYLEQYRPLYLEQTQVTRDLTEHRKMKETLSEELGSLEKEREVLEADWQELEKRQEERREWEEEKHSIVLQKLPLAEEQFEKKREQKLLDKKINEITQVIEKYDVNQRHLKEEKEIIQTQLAELIHLEQHVVILESLEWQLDTLKKSEQHWHDLTQQQKAQKHDYDTLLLQQTDLMEQLEVARETYDRQKSRRQDLMIRQLRLELQDGEACLVCGSKEHPYREHEAEEMSEEALKEAFKELEEAEKVCQLLEKRLSSLAAKCERAEKDVARLIEEVSTSEQAYHTAYDALVSKGSAVFEAEWSDKIRSTEYLATVLSDIAKKLSEQKTQYQELTEKVSSLDEEYDALLVKKQEAEAVKQNALADMSAIQTRLKSIADSEPTLESSDVLKEKAAQLTEKIESFDQTQLKLKEQKEVQQTRTVKVESRLAEEKKYVRQLSEQADHLEVKLNDAFKGQMKTKDWDEFIEQLASFSSEVLTNLVAEVARFDTMLTTTEEKVAVLKKEIGEQSRPDLTLLETTLSDLEEETIKADRYWQAGVKDSLQLTQIKEQLETLQEKLGNDEAMARELEELVQVLTGKSEHRLTLERFVLQSYLIEVLEYANAHYFSELTNGRYQFVLNQDVGSYATQTGLEIDVFDFDTNERRSTETLSGGESFIAALSIALSLAEVVQAHSGGVQIEALFVDEGFGSLDQETLEKSMMALEKIGESGRMVGVISHVTEMKARISPQLVIQKLGNGRSRIEKRLL</sequence>